<name>A0A3S1J433_9CYAN</name>
<sequence>MAIQNEKAQEFINLAFEYIVYLKNELSTVAASDKAKDEVIIQKDNEALQMRQLFDEYVANDMNEDNALVSLFDIAKQELEAKKV</sequence>
<dbReference type="AlphaFoldDB" id="A0A3S1J433"/>
<dbReference type="Proteomes" id="UP000271624">
    <property type="component" value="Unassembled WGS sequence"/>
</dbReference>
<accession>A0A3S1J433</accession>
<comment type="caution">
    <text evidence="1">The sequence shown here is derived from an EMBL/GenBank/DDBJ whole genome shotgun (WGS) entry which is preliminary data.</text>
</comment>
<dbReference type="OrthoDB" id="9988727at2"/>
<reference evidence="1" key="1">
    <citation type="submission" date="2018-12" db="EMBL/GenBank/DDBJ databases">
        <authorList>
            <person name="Will S."/>
            <person name="Neumann-Schaal M."/>
            <person name="Henke P."/>
        </authorList>
    </citation>
    <scope>NUCLEOTIDE SEQUENCE</scope>
    <source>
        <strain evidence="1">PCC 7102</strain>
    </source>
</reference>
<evidence type="ECO:0000313" key="1">
    <source>
        <dbReference type="EMBL" id="RUT07266.1"/>
    </source>
</evidence>
<gene>
    <name evidence="1" type="ORF">DSM106972_025270</name>
</gene>
<keyword evidence="2" id="KW-1185">Reference proteome</keyword>
<organism evidence="1 2">
    <name type="scientific">Dulcicalothrix desertica PCC 7102</name>
    <dbReference type="NCBI Taxonomy" id="232991"/>
    <lineage>
        <taxon>Bacteria</taxon>
        <taxon>Bacillati</taxon>
        <taxon>Cyanobacteriota</taxon>
        <taxon>Cyanophyceae</taxon>
        <taxon>Nostocales</taxon>
        <taxon>Calotrichaceae</taxon>
        <taxon>Dulcicalothrix</taxon>
    </lineage>
</organism>
<protein>
    <submittedName>
        <fullName evidence="1">Uncharacterized protein</fullName>
    </submittedName>
</protein>
<evidence type="ECO:0000313" key="2">
    <source>
        <dbReference type="Proteomes" id="UP000271624"/>
    </source>
</evidence>
<reference evidence="1" key="2">
    <citation type="journal article" date="2019" name="Genome Biol. Evol.">
        <title>Day and night: Metabolic profiles and evolutionary relationships of six axenic non-marine cyanobacteria.</title>
        <authorList>
            <person name="Will S.E."/>
            <person name="Henke P."/>
            <person name="Boedeker C."/>
            <person name="Huang S."/>
            <person name="Brinkmann H."/>
            <person name="Rohde M."/>
            <person name="Jarek M."/>
            <person name="Friedl T."/>
            <person name="Seufert S."/>
            <person name="Schumacher M."/>
            <person name="Overmann J."/>
            <person name="Neumann-Schaal M."/>
            <person name="Petersen J."/>
        </authorList>
    </citation>
    <scope>NUCLEOTIDE SEQUENCE [LARGE SCALE GENOMIC DNA]</scope>
    <source>
        <strain evidence="1">PCC 7102</strain>
    </source>
</reference>
<dbReference type="EMBL" id="RSCL01000005">
    <property type="protein sequence ID" value="RUT07266.1"/>
    <property type="molecule type" value="Genomic_DNA"/>
</dbReference>
<proteinExistence type="predicted"/>
<dbReference type="RefSeq" id="WP_127081089.1">
    <property type="nucleotide sequence ID" value="NZ_RSCL01000005.1"/>
</dbReference>